<sequence length="143" mass="15440">MTNTLCGTQILLTLTETHMVSAVTAPPMPAPTVAPSHIEIWGVRWAPSFWVLNPAPLLNCESLEEPLFAPHHPPWSLSLPTVPHPATHIPTLRPEGGGRKMSTVILIPVQAAWTQLPIIATDPTCKDQGGLAWAVAEGIQVRK</sequence>
<organism evidence="2">
    <name type="scientific">Homo sapiens</name>
    <name type="common">Human</name>
    <dbReference type="NCBI Taxonomy" id="9606"/>
    <lineage>
        <taxon>Eukaryota</taxon>
        <taxon>Metazoa</taxon>
        <taxon>Chordata</taxon>
        <taxon>Craniata</taxon>
        <taxon>Vertebrata</taxon>
        <taxon>Euteleostomi</taxon>
        <taxon>Mammalia</taxon>
        <taxon>Eutheria</taxon>
        <taxon>Euarchontoglires</taxon>
        <taxon>Primates</taxon>
        <taxon>Haplorrhini</taxon>
        <taxon>Catarrhini</taxon>
        <taxon>Hominidae</taxon>
        <taxon>Homo</taxon>
    </lineage>
</organism>
<dbReference type="AlphaFoldDB" id="Q71JB4"/>
<name>Q71JB4_HUMAN</name>
<keyword evidence="1" id="KW-0732">Signal</keyword>
<feature type="chain" id="PRO_5004283618" evidence="1">
    <location>
        <begin position="23"/>
        <end position="143"/>
    </location>
</feature>
<dbReference type="EMBL" id="AF495723">
    <property type="protein sequence ID" value="AAQ06677.1"/>
    <property type="molecule type" value="mRNA"/>
</dbReference>
<proteinExistence type="evidence at transcript level"/>
<evidence type="ECO:0000256" key="1">
    <source>
        <dbReference type="SAM" id="SignalP"/>
    </source>
</evidence>
<accession>Q71JB4</accession>
<evidence type="ECO:0000313" key="2">
    <source>
        <dbReference type="EMBL" id="AAQ06677.1"/>
    </source>
</evidence>
<feature type="signal peptide" evidence="1">
    <location>
        <begin position="1"/>
        <end position="22"/>
    </location>
</feature>
<reference evidence="2" key="1">
    <citation type="submission" date="2002-03" db="EMBL/GenBank/DDBJ databases">
        <title>Novel Human cDNA clones with function of affecting cancer cell growth.</title>
        <authorList>
            <person name="Wan D.F."/>
            <person name="Qin W.X."/>
            <person name="Zhou X.M."/>
            <person name="Zhang P.P."/>
            <person name="Jiang H.Q."/>
            <person name="Huang Y."/>
            <person name="Zhao X.T."/>
            <person name="Gu J.R."/>
        </authorList>
    </citation>
    <scope>NUCLEOTIDE SEQUENCE</scope>
</reference>
<protein>
    <submittedName>
        <fullName evidence="2">Uncharacterized protein FP15529</fullName>
    </submittedName>
</protein>
<gene>
    <name evidence="2" type="primary">FP15529</name>
</gene>